<keyword evidence="8 10" id="KW-0472">Membrane</keyword>
<gene>
    <name evidence="11" type="ORF">J2Z17_004118</name>
</gene>
<feature type="transmembrane region" description="Helical" evidence="10">
    <location>
        <begin position="410"/>
        <end position="432"/>
    </location>
</feature>
<evidence type="ECO:0000256" key="4">
    <source>
        <dbReference type="ARBA" id="ARBA00022475"/>
    </source>
</evidence>
<feature type="transmembrane region" description="Helical" evidence="10">
    <location>
        <begin position="143"/>
        <end position="162"/>
    </location>
</feature>
<keyword evidence="4" id="KW-1003">Cell membrane</keyword>
<feature type="transmembrane region" description="Helical" evidence="10">
    <location>
        <begin position="73"/>
        <end position="92"/>
    </location>
</feature>
<evidence type="ECO:0000256" key="9">
    <source>
        <dbReference type="ARBA" id="ARBA00031636"/>
    </source>
</evidence>
<sequence>MTIYDTDLDLRTATPMAQSWGAHLRATLVLGIPMVGAQIAQLGINTTDVIIIGQLGAVPLAAIVLAAQFFFNIFIFGAGLAVAVVPMVAQAYGRGDTVSTRRSVRMGMWAAICYAVFATPLFLNAESIWLAMGQKAEVAALAAQYVHVSQFGLLPALLFAVLRAFVGGIGRAGVILYVTVATLVLNAVLAYGLVLGHYGLPALGMFGASMVAVMVQWCSFFFLVGYIQSRPGTRAYELFVRFWRPDWPAFGEVVRLGLPVGITMLAEVSLFAAGSLLMGRISTLQLAAHGIAIQLASLVFMIPLGLSQAATVRVGIAHGQGDHGNLVRAAITVVVISSVCSVLGTILFLLYPYQLGSLFIDNGAPNAPEVLRLAVPLILVAGIFQWVDGVQAVVAGLLRGLKDARMPMVIALISYWPIGFMLAWVLAFPLGFGGVGVWLGFLLGLFSAAVMLSIRFVLKVAHERRLLPA</sequence>
<feature type="transmembrane region" description="Helical" evidence="10">
    <location>
        <begin position="373"/>
        <end position="398"/>
    </location>
</feature>
<evidence type="ECO:0000313" key="12">
    <source>
        <dbReference type="Proteomes" id="UP000759443"/>
    </source>
</evidence>
<dbReference type="PANTHER" id="PTHR43298">
    <property type="entry name" value="MULTIDRUG RESISTANCE PROTEIN NORM-RELATED"/>
    <property type="match status" value="1"/>
</dbReference>
<keyword evidence="2" id="KW-0813">Transport</keyword>
<evidence type="ECO:0000256" key="6">
    <source>
        <dbReference type="ARBA" id="ARBA00022989"/>
    </source>
</evidence>
<feature type="transmembrane region" description="Helical" evidence="10">
    <location>
        <begin position="206"/>
        <end position="227"/>
    </location>
</feature>
<name>A0ABS4E3Y1_9HYPH</name>
<reference evidence="11 12" key="1">
    <citation type="submission" date="2021-03" db="EMBL/GenBank/DDBJ databases">
        <title>Genomic Encyclopedia of Type Strains, Phase IV (KMG-IV): sequencing the most valuable type-strain genomes for metagenomic binning, comparative biology and taxonomic classification.</title>
        <authorList>
            <person name="Goeker M."/>
        </authorList>
    </citation>
    <scope>NUCLEOTIDE SEQUENCE [LARGE SCALE GENOMIC DNA]</scope>
    <source>
        <strain evidence="11 12">DSM 21600</strain>
    </source>
</reference>
<accession>A0ABS4E3Y1</accession>
<proteinExistence type="predicted"/>
<comment type="caution">
    <text evidence="11">The sequence shown here is derived from an EMBL/GenBank/DDBJ whole genome shotgun (WGS) entry which is preliminary data.</text>
</comment>
<protein>
    <recommendedName>
        <fullName evidence="9">Multidrug-efflux transporter</fullName>
    </recommendedName>
</protein>
<dbReference type="PANTHER" id="PTHR43298:SF2">
    <property type="entry name" value="FMN_FAD EXPORTER YEEO-RELATED"/>
    <property type="match status" value="1"/>
</dbReference>
<keyword evidence="6 10" id="KW-1133">Transmembrane helix</keyword>
<evidence type="ECO:0000313" key="11">
    <source>
        <dbReference type="EMBL" id="MBP1852660.1"/>
    </source>
</evidence>
<dbReference type="EMBL" id="JAGGJU010000012">
    <property type="protein sequence ID" value="MBP1852660.1"/>
    <property type="molecule type" value="Genomic_DNA"/>
</dbReference>
<evidence type="ECO:0000256" key="8">
    <source>
        <dbReference type="ARBA" id="ARBA00023136"/>
    </source>
</evidence>
<dbReference type="Pfam" id="PF01554">
    <property type="entry name" value="MatE"/>
    <property type="match status" value="2"/>
</dbReference>
<dbReference type="InterPro" id="IPR050222">
    <property type="entry name" value="MATE_MdtK"/>
</dbReference>
<dbReference type="InterPro" id="IPR048279">
    <property type="entry name" value="MdtK-like"/>
</dbReference>
<comment type="subcellular location">
    <subcellularLocation>
        <location evidence="1">Cell inner membrane</location>
        <topology evidence="1">Multi-pass membrane protein</topology>
    </subcellularLocation>
</comment>
<dbReference type="InterPro" id="IPR002528">
    <property type="entry name" value="MATE_fam"/>
</dbReference>
<feature type="transmembrane region" description="Helical" evidence="10">
    <location>
        <begin position="438"/>
        <end position="458"/>
    </location>
</feature>
<evidence type="ECO:0000256" key="3">
    <source>
        <dbReference type="ARBA" id="ARBA00022449"/>
    </source>
</evidence>
<organism evidence="11 12">
    <name type="scientific">Rhizobium halophytocola</name>
    <dbReference type="NCBI Taxonomy" id="735519"/>
    <lineage>
        <taxon>Bacteria</taxon>
        <taxon>Pseudomonadati</taxon>
        <taxon>Pseudomonadota</taxon>
        <taxon>Alphaproteobacteria</taxon>
        <taxon>Hyphomicrobiales</taxon>
        <taxon>Rhizobiaceae</taxon>
        <taxon>Rhizobium/Agrobacterium group</taxon>
        <taxon>Rhizobium</taxon>
    </lineage>
</organism>
<evidence type="ECO:0000256" key="10">
    <source>
        <dbReference type="SAM" id="Phobius"/>
    </source>
</evidence>
<dbReference type="RefSeq" id="WP_377300192.1">
    <property type="nucleotide sequence ID" value="NZ_JAGGJU010000012.1"/>
</dbReference>
<feature type="transmembrane region" description="Helical" evidence="10">
    <location>
        <begin position="20"/>
        <end position="37"/>
    </location>
</feature>
<evidence type="ECO:0000256" key="7">
    <source>
        <dbReference type="ARBA" id="ARBA00023065"/>
    </source>
</evidence>
<evidence type="ECO:0000256" key="5">
    <source>
        <dbReference type="ARBA" id="ARBA00022692"/>
    </source>
</evidence>
<dbReference type="CDD" id="cd13131">
    <property type="entry name" value="MATE_NorM_like"/>
    <property type="match status" value="1"/>
</dbReference>
<feature type="transmembrane region" description="Helical" evidence="10">
    <location>
        <begin position="247"/>
        <end position="266"/>
    </location>
</feature>
<evidence type="ECO:0000256" key="1">
    <source>
        <dbReference type="ARBA" id="ARBA00004429"/>
    </source>
</evidence>
<keyword evidence="3" id="KW-0050">Antiport</keyword>
<keyword evidence="12" id="KW-1185">Reference proteome</keyword>
<keyword evidence="5 10" id="KW-0812">Transmembrane</keyword>
<dbReference type="PIRSF" id="PIRSF006603">
    <property type="entry name" value="DinF"/>
    <property type="match status" value="1"/>
</dbReference>
<feature type="transmembrane region" description="Helical" evidence="10">
    <location>
        <begin position="286"/>
        <end position="306"/>
    </location>
</feature>
<feature type="transmembrane region" description="Helical" evidence="10">
    <location>
        <begin position="104"/>
        <end position="123"/>
    </location>
</feature>
<feature type="transmembrane region" description="Helical" evidence="10">
    <location>
        <begin position="174"/>
        <end position="194"/>
    </location>
</feature>
<dbReference type="Proteomes" id="UP000759443">
    <property type="component" value="Unassembled WGS sequence"/>
</dbReference>
<keyword evidence="7" id="KW-0406">Ion transport</keyword>
<evidence type="ECO:0000256" key="2">
    <source>
        <dbReference type="ARBA" id="ARBA00022448"/>
    </source>
</evidence>
<dbReference type="NCBIfam" id="TIGR00797">
    <property type="entry name" value="matE"/>
    <property type="match status" value="1"/>
</dbReference>
<feature type="transmembrane region" description="Helical" evidence="10">
    <location>
        <begin position="326"/>
        <end position="353"/>
    </location>
</feature>